<keyword evidence="2" id="KW-1185">Reference proteome</keyword>
<gene>
    <name evidence="1" type="ORF">JHL16_23095</name>
</gene>
<reference evidence="1" key="1">
    <citation type="submission" date="2021-01" db="EMBL/GenBank/DDBJ databases">
        <authorList>
            <person name="Sun Q."/>
        </authorList>
    </citation>
    <scope>NUCLEOTIDE SEQUENCE</scope>
    <source>
        <strain evidence="1">YIM B02566</strain>
    </source>
</reference>
<comment type="caution">
    <text evidence="1">The sequence shown here is derived from an EMBL/GenBank/DDBJ whole genome shotgun (WGS) entry which is preliminary data.</text>
</comment>
<protein>
    <submittedName>
        <fullName evidence="1">LysR family transcriptional regulator</fullName>
    </submittedName>
</protein>
<name>A0ACC5R9B8_9HYPH</name>
<dbReference type="Proteomes" id="UP000616151">
    <property type="component" value="Unassembled WGS sequence"/>
</dbReference>
<dbReference type="EMBL" id="JAENHL010000008">
    <property type="protein sequence ID" value="MBK1869266.1"/>
    <property type="molecule type" value="Genomic_DNA"/>
</dbReference>
<accession>A0ACC5R9B8</accession>
<organism evidence="1 2">
    <name type="scientific">Taklimakanibacter albus</name>
    <dbReference type="NCBI Taxonomy" id="2800327"/>
    <lineage>
        <taxon>Bacteria</taxon>
        <taxon>Pseudomonadati</taxon>
        <taxon>Pseudomonadota</taxon>
        <taxon>Alphaproteobacteria</taxon>
        <taxon>Hyphomicrobiales</taxon>
        <taxon>Aestuariivirgaceae</taxon>
        <taxon>Taklimakanibacter</taxon>
    </lineage>
</organism>
<evidence type="ECO:0000313" key="1">
    <source>
        <dbReference type="EMBL" id="MBK1869266.1"/>
    </source>
</evidence>
<proteinExistence type="predicted"/>
<evidence type="ECO:0000313" key="2">
    <source>
        <dbReference type="Proteomes" id="UP000616151"/>
    </source>
</evidence>
<sequence length="305" mass="33961">MRRVMDIDLRLLRVFVAVAEAGGYSGAQTTLNIGSSTISLHMSDLEERIGFRLCDRGRHGFRLTERGRLAYEEIKRVLTTLDDFTGRMAGLRKRLAGKLLLGMVDCLSTHPNFPLTAVIRRFNEMDNDVQIELTVAPRMELERAVLAGHLHAAIVPYLRPINGLAFRPVFRERHELYCGQGHPLFEAGATPISRAEIVDYDFVVRAYNEQFDLSRFARARTPATVSSMEAMLVLLLTGGYLGLLPDHYAQDWVARGLLKRVYSDEFGYDSPHMLITATAAKAPVAVSTFISLIDAHVAEVPTASG</sequence>